<sequence length="30" mass="3613">MSNNFEYPEDYQSYINDLEDNEIYSDSGFI</sequence>
<reference evidence="1 2" key="1">
    <citation type="submission" date="2018-06" db="EMBL/GenBank/DDBJ databases">
        <authorList>
            <consortium name="Pathogen Informatics"/>
            <person name="Doyle S."/>
        </authorList>
    </citation>
    <scope>NUCLEOTIDE SEQUENCE [LARGE SCALE GENOMIC DNA]</scope>
    <source>
        <strain evidence="1 2">NCTC13532</strain>
    </source>
</reference>
<evidence type="ECO:0000313" key="2">
    <source>
        <dbReference type="Proteomes" id="UP000254282"/>
    </source>
</evidence>
<organism evidence="1 2">
    <name type="scientific">Chryseobacterium indoltheticum</name>
    <dbReference type="NCBI Taxonomy" id="254"/>
    <lineage>
        <taxon>Bacteria</taxon>
        <taxon>Pseudomonadati</taxon>
        <taxon>Bacteroidota</taxon>
        <taxon>Flavobacteriia</taxon>
        <taxon>Flavobacteriales</taxon>
        <taxon>Weeksellaceae</taxon>
        <taxon>Chryseobacterium group</taxon>
        <taxon>Chryseobacterium</taxon>
    </lineage>
</organism>
<protein>
    <submittedName>
        <fullName evidence="1">Uncharacterized protein</fullName>
    </submittedName>
</protein>
<evidence type="ECO:0000313" key="1">
    <source>
        <dbReference type="EMBL" id="SUX48475.1"/>
    </source>
</evidence>
<dbReference type="AlphaFoldDB" id="A0A381FPK7"/>
<proteinExistence type="predicted"/>
<name>A0A381FPK7_9FLAO</name>
<gene>
    <name evidence="1" type="ORF">NCTC13532_04092</name>
</gene>
<accession>A0A381FPK7</accession>
<dbReference type="Proteomes" id="UP000254282">
    <property type="component" value="Unassembled WGS sequence"/>
</dbReference>
<dbReference type="EMBL" id="UFVR01000004">
    <property type="protein sequence ID" value="SUX48475.1"/>
    <property type="molecule type" value="Genomic_DNA"/>
</dbReference>